<name>S4NXG3_9NEOP</name>
<sequence>MRHVISFRDSTAFYTSKPKNILNSVMYLFLCSFLMFPSPYWLTCLPLCNYVYLICSFITLSCLHLSMVCNVLTLVQNKLKYH</sequence>
<accession>S4NXG3</accession>
<evidence type="ECO:0000313" key="2">
    <source>
        <dbReference type="EMBL" id="JAA83526.1"/>
    </source>
</evidence>
<keyword evidence="1" id="KW-0812">Transmembrane</keyword>
<keyword evidence="1" id="KW-0472">Membrane</keyword>
<reference evidence="2" key="2">
    <citation type="submission" date="2013-05" db="EMBL/GenBank/DDBJ databases">
        <authorList>
            <person name="Carter J.-M."/>
            <person name="Baker S.C."/>
            <person name="Pink R."/>
            <person name="Carter D.R.F."/>
            <person name="Collins A."/>
            <person name="Tomlin J."/>
            <person name="Gibbs M."/>
            <person name="Breuker C.J."/>
        </authorList>
    </citation>
    <scope>NUCLEOTIDE SEQUENCE</scope>
    <source>
        <tissue evidence="2">Ovary</tissue>
    </source>
</reference>
<protein>
    <submittedName>
        <fullName evidence="2">Uncharacterized protein</fullName>
    </submittedName>
</protein>
<proteinExistence type="predicted"/>
<evidence type="ECO:0000256" key="1">
    <source>
        <dbReference type="SAM" id="Phobius"/>
    </source>
</evidence>
<keyword evidence="1" id="KW-1133">Transmembrane helix</keyword>
<organism evidence="2">
    <name type="scientific">Pararge aegeria</name>
    <name type="common">speckled wood butterfly</name>
    <dbReference type="NCBI Taxonomy" id="116150"/>
    <lineage>
        <taxon>Eukaryota</taxon>
        <taxon>Metazoa</taxon>
        <taxon>Ecdysozoa</taxon>
        <taxon>Arthropoda</taxon>
        <taxon>Hexapoda</taxon>
        <taxon>Insecta</taxon>
        <taxon>Pterygota</taxon>
        <taxon>Neoptera</taxon>
        <taxon>Endopterygota</taxon>
        <taxon>Lepidoptera</taxon>
        <taxon>Glossata</taxon>
        <taxon>Ditrysia</taxon>
        <taxon>Papilionoidea</taxon>
        <taxon>Nymphalidae</taxon>
        <taxon>Satyrinae</taxon>
        <taxon>Satyrini</taxon>
        <taxon>Parargina</taxon>
        <taxon>Pararge</taxon>
    </lineage>
</organism>
<dbReference type="EMBL" id="GAIX01009034">
    <property type="protein sequence ID" value="JAA83526.1"/>
    <property type="molecule type" value="Transcribed_RNA"/>
</dbReference>
<feature type="transmembrane region" description="Helical" evidence="1">
    <location>
        <begin position="21"/>
        <end position="38"/>
    </location>
</feature>
<reference evidence="2" key="1">
    <citation type="journal article" date="2013" name="BMC Genomics">
        <title>Unscrambling butterfly oogenesis.</title>
        <authorList>
            <person name="Carter J.M."/>
            <person name="Baker S.C."/>
            <person name="Pink R."/>
            <person name="Carter D.R."/>
            <person name="Collins A."/>
            <person name="Tomlin J."/>
            <person name="Gibbs M."/>
            <person name="Breuker C.J."/>
        </authorList>
    </citation>
    <scope>NUCLEOTIDE SEQUENCE</scope>
    <source>
        <tissue evidence="2">Ovary</tissue>
    </source>
</reference>
<dbReference type="AlphaFoldDB" id="S4NXG3"/>
<feature type="transmembrane region" description="Helical" evidence="1">
    <location>
        <begin position="50"/>
        <end position="75"/>
    </location>
</feature>